<evidence type="ECO:0000256" key="7">
    <source>
        <dbReference type="ARBA" id="ARBA00023136"/>
    </source>
</evidence>
<feature type="transmembrane region" description="Helical" evidence="8">
    <location>
        <begin position="103"/>
        <end position="119"/>
    </location>
</feature>
<dbReference type="Pfam" id="PF12832">
    <property type="entry name" value="MFS_1_like"/>
    <property type="match status" value="1"/>
</dbReference>
<dbReference type="GO" id="GO:0005886">
    <property type="term" value="C:plasma membrane"/>
    <property type="evidence" value="ECO:0007669"/>
    <property type="project" value="UniProtKB-SubCell"/>
</dbReference>
<feature type="transmembrane region" description="Helical" evidence="8">
    <location>
        <begin position="73"/>
        <end position="91"/>
    </location>
</feature>
<evidence type="ECO:0000256" key="8">
    <source>
        <dbReference type="SAM" id="Phobius"/>
    </source>
</evidence>
<dbReference type="AlphaFoldDB" id="A0A2S3UKE9"/>
<reference evidence="10 11" key="1">
    <citation type="submission" date="2018-01" db="EMBL/GenBank/DDBJ databases">
        <title>Genomic Encyclopedia of Archaeal and Bacterial Type Strains, Phase II (KMG-II): from individual species to whole genera.</title>
        <authorList>
            <person name="Goeker M."/>
        </authorList>
    </citation>
    <scope>NUCLEOTIDE SEQUENCE [LARGE SCALE GENOMIC DNA]</scope>
    <source>
        <strain evidence="10 11">DSM 17023</strain>
    </source>
</reference>
<sequence>MLPYHGQLALKGKTKIVNIPLGAILDINHMTRTPPKVSTRVSGLFAVHFFGFGLFLPFLPVVLEFRGLSAEDIGFILGAGTITRIAASPLLANIADRTGQRRLAILIYSLAGAAFIGLFCGPAEIVLIGSAVVGYMVFQSPVLPLSDAYALDVARNTGTDYARMRLWGSAGFVGATLVGGTLAAQATNWLLLLLIAISALMTGLVAMSMPSQKRGDRTGEPDRADQAAPFASVWFWPVLAVFGLFQASHAAFYGFGTLYWQAMDVPDFTIGVLWAIGVVAEIGLFAIAARLPIRMDPPVFLLVAGIAAVVRWGLFPLADTFAAMAALQLLHGLTFGAAHLGSLAILAKVVPSRWSGTGQGLLATSIGIQMAIGLGVCGALYETDPDLPFYLMAAVAAVGVLLVLALTPLMRRRMAAAG</sequence>
<feature type="transmembrane region" description="Helical" evidence="8">
    <location>
        <begin position="189"/>
        <end position="207"/>
    </location>
</feature>
<evidence type="ECO:0000256" key="6">
    <source>
        <dbReference type="ARBA" id="ARBA00022989"/>
    </source>
</evidence>
<dbReference type="InterPro" id="IPR026032">
    <property type="entry name" value="HcaT-like"/>
</dbReference>
<dbReference type="InterPro" id="IPR036259">
    <property type="entry name" value="MFS_trans_sf"/>
</dbReference>
<dbReference type="SUPFAM" id="SSF103473">
    <property type="entry name" value="MFS general substrate transporter"/>
    <property type="match status" value="1"/>
</dbReference>
<feature type="transmembrane region" description="Helical" evidence="8">
    <location>
        <begin position="387"/>
        <end position="406"/>
    </location>
</feature>
<dbReference type="PIRSF" id="PIRSF004925">
    <property type="entry name" value="HcaT"/>
    <property type="match status" value="1"/>
</dbReference>
<protein>
    <submittedName>
        <fullName evidence="10">PPP family 3-phenylpropionic acid transporter</fullName>
    </submittedName>
</protein>
<evidence type="ECO:0000256" key="1">
    <source>
        <dbReference type="ARBA" id="ARBA00004429"/>
    </source>
</evidence>
<name>A0A2S3UKE9_9HYPH</name>
<keyword evidence="5 8" id="KW-0812">Transmembrane</keyword>
<comment type="subcellular location">
    <subcellularLocation>
        <location evidence="1">Cell inner membrane</location>
        <topology evidence="1">Multi-pass membrane protein</topology>
    </subcellularLocation>
</comment>
<feature type="transmembrane region" description="Helical" evidence="8">
    <location>
        <begin position="166"/>
        <end position="183"/>
    </location>
</feature>
<evidence type="ECO:0000256" key="2">
    <source>
        <dbReference type="ARBA" id="ARBA00022448"/>
    </source>
</evidence>
<keyword evidence="2" id="KW-0813">Transport</keyword>
<evidence type="ECO:0000256" key="5">
    <source>
        <dbReference type="ARBA" id="ARBA00022692"/>
    </source>
</evidence>
<dbReference type="EMBL" id="PPCN01000016">
    <property type="protein sequence ID" value="POF28155.1"/>
    <property type="molecule type" value="Genomic_DNA"/>
</dbReference>
<keyword evidence="4" id="KW-0997">Cell inner membrane</keyword>
<dbReference type="InterPro" id="IPR024989">
    <property type="entry name" value="MFS_assoc_dom"/>
</dbReference>
<evidence type="ECO:0000256" key="3">
    <source>
        <dbReference type="ARBA" id="ARBA00022475"/>
    </source>
</evidence>
<evidence type="ECO:0000259" key="9">
    <source>
        <dbReference type="Pfam" id="PF12832"/>
    </source>
</evidence>
<dbReference type="Gene3D" id="1.20.1250.20">
    <property type="entry name" value="MFS general substrate transporter like domains"/>
    <property type="match status" value="2"/>
</dbReference>
<gene>
    <name evidence="10" type="ORF">CLV41_1166</name>
</gene>
<evidence type="ECO:0000313" key="11">
    <source>
        <dbReference type="Proteomes" id="UP000236959"/>
    </source>
</evidence>
<evidence type="ECO:0000313" key="10">
    <source>
        <dbReference type="EMBL" id="POF28155.1"/>
    </source>
</evidence>
<dbReference type="PANTHER" id="PTHR23522">
    <property type="entry name" value="BLL5896 PROTEIN"/>
    <property type="match status" value="1"/>
</dbReference>
<feature type="transmembrane region" description="Helical" evidence="8">
    <location>
        <begin position="41"/>
        <end position="61"/>
    </location>
</feature>
<proteinExistence type="predicted"/>
<feature type="transmembrane region" description="Helical" evidence="8">
    <location>
        <begin position="361"/>
        <end position="381"/>
    </location>
</feature>
<feature type="transmembrane region" description="Helical" evidence="8">
    <location>
        <begin position="268"/>
        <end position="287"/>
    </location>
</feature>
<keyword evidence="6 8" id="KW-1133">Transmembrane helix</keyword>
<keyword evidence="3" id="KW-1003">Cell membrane</keyword>
<dbReference type="GO" id="GO:0015528">
    <property type="term" value="F:lactose:proton symporter activity"/>
    <property type="evidence" value="ECO:0007669"/>
    <property type="project" value="TreeGrafter"/>
</dbReference>
<feature type="transmembrane region" description="Helical" evidence="8">
    <location>
        <begin position="299"/>
        <end position="317"/>
    </location>
</feature>
<evidence type="ECO:0000256" key="4">
    <source>
        <dbReference type="ARBA" id="ARBA00022519"/>
    </source>
</evidence>
<keyword evidence="11" id="KW-1185">Reference proteome</keyword>
<accession>A0A2S3UKE9</accession>
<dbReference type="Proteomes" id="UP000236959">
    <property type="component" value="Unassembled WGS sequence"/>
</dbReference>
<dbReference type="NCBIfam" id="NF037955">
    <property type="entry name" value="mfs"/>
    <property type="match status" value="1"/>
</dbReference>
<keyword evidence="7 8" id="KW-0472">Membrane</keyword>
<organism evidence="10 11">
    <name type="scientific">Roseibium marinum</name>
    <dbReference type="NCBI Taxonomy" id="281252"/>
    <lineage>
        <taxon>Bacteria</taxon>
        <taxon>Pseudomonadati</taxon>
        <taxon>Pseudomonadota</taxon>
        <taxon>Alphaproteobacteria</taxon>
        <taxon>Hyphomicrobiales</taxon>
        <taxon>Stappiaceae</taxon>
        <taxon>Roseibium</taxon>
    </lineage>
</organism>
<feature type="transmembrane region" description="Helical" evidence="8">
    <location>
        <begin position="227"/>
        <end position="248"/>
    </location>
</feature>
<dbReference type="PANTHER" id="PTHR23522:SF10">
    <property type="entry name" value="3-PHENYLPROPIONIC ACID TRANSPORTER-RELATED"/>
    <property type="match status" value="1"/>
</dbReference>
<feature type="transmembrane region" description="Helical" evidence="8">
    <location>
        <begin position="329"/>
        <end position="349"/>
    </location>
</feature>
<comment type="caution">
    <text evidence="10">The sequence shown here is derived from an EMBL/GenBank/DDBJ whole genome shotgun (WGS) entry which is preliminary data.</text>
</comment>
<dbReference type="GO" id="GO:0030395">
    <property type="term" value="F:lactose binding"/>
    <property type="evidence" value="ECO:0007669"/>
    <property type="project" value="TreeGrafter"/>
</dbReference>
<feature type="domain" description="Major facilitator superfamily associated" evidence="9">
    <location>
        <begin position="40"/>
        <end position="384"/>
    </location>
</feature>
<feature type="transmembrane region" description="Helical" evidence="8">
    <location>
        <begin position="125"/>
        <end position="145"/>
    </location>
</feature>